<proteinExistence type="predicted"/>
<protein>
    <recommendedName>
        <fullName evidence="4">Ig-like domain-containing protein</fullName>
    </recommendedName>
</protein>
<keyword evidence="1" id="KW-0732">Signal</keyword>
<dbReference type="Proteomes" id="UP000198460">
    <property type="component" value="Unassembled WGS sequence"/>
</dbReference>
<gene>
    <name evidence="2" type="ORF">BSIN_3640</name>
</gene>
<evidence type="ECO:0000313" key="3">
    <source>
        <dbReference type="Proteomes" id="UP000198460"/>
    </source>
</evidence>
<organism evidence="2 3">
    <name type="scientific">Burkholderia singularis</name>
    <dbReference type="NCBI Taxonomy" id="1503053"/>
    <lineage>
        <taxon>Bacteria</taxon>
        <taxon>Pseudomonadati</taxon>
        <taxon>Pseudomonadota</taxon>
        <taxon>Betaproteobacteria</taxon>
        <taxon>Burkholderiales</taxon>
        <taxon>Burkholderiaceae</taxon>
        <taxon>Burkholderia</taxon>
        <taxon>pseudomallei group</taxon>
    </lineage>
</organism>
<name>A0A238H5L5_9BURK</name>
<accession>A0A238H5L5</accession>
<feature type="signal peptide" evidence="1">
    <location>
        <begin position="1"/>
        <end position="24"/>
    </location>
</feature>
<evidence type="ECO:0000313" key="2">
    <source>
        <dbReference type="EMBL" id="SMG00510.1"/>
    </source>
</evidence>
<dbReference type="RefSeq" id="WP_256583771.1">
    <property type="nucleotide sequence ID" value="NZ_FXAN01000056.1"/>
</dbReference>
<evidence type="ECO:0008006" key="4">
    <source>
        <dbReference type="Google" id="ProtNLM"/>
    </source>
</evidence>
<dbReference type="AlphaFoldDB" id="A0A238H5L5"/>
<sequence length="227" mass="23394">MKMKNISRLAFLMLAAVHGTAAQAGESASAVPPAPGEKAWRTLFCESNGGRDVTDQGKLSTGPDVTAAVVCQYPESGNPRAAARQNEYAKNAVAGPIPTTPVSATLHPPSGSFSIAAGNPLAVSCSADLYIAPWAGLPARSNGTSTFNCRGYNVGQSSVGCNVQWSGPTTVAVGASPYGASASVNFTCAATHVGAISSVMDYSYRDPIYQRITYSAQNVFGTINIQP</sequence>
<evidence type="ECO:0000256" key="1">
    <source>
        <dbReference type="SAM" id="SignalP"/>
    </source>
</evidence>
<dbReference type="EMBL" id="FXAN01000056">
    <property type="protein sequence ID" value="SMG00510.1"/>
    <property type="molecule type" value="Genomic_DNA"/>
</dbReference>
<reference evidence="2 3" key="1">
    <citation type="submission" date="2017-04" db="EMBL/GenBank/DDBJ databases">
        <authorList>
            <person name="Afonso C.L."/>
            <person name="Miller P.J."/>
            <person name="Scott M.A."/>
            <person name="Spackman E."/>
            <person name="Goraichik I."/>
            <person name="Dimitrov K.M."/>
            <person name="Suarez D.L."/>
            <person name="Swayne D.E."/>
        </authorList>
    </citation>
    <scope>NUCLEOTIDE SEQUENCE [LARGE SCALE GENOMIC DNA]</scope>
    <source>
        <strain evidence="2">LMG 28154</strain>
    </source>
</reference>
<feature type="chain" id="PRO_5012240845" description="Ig-like domain-containing protein" evidence="1">
    <location>
        <begin position="25"/>
        <end position="227"/>
    </location>
</feature>